<feature type="repeat" description="ANK" evidence="4">
    <location>
        <begin position="493"/>
        <end position="525"/>
    </location>
</feature>
<feature type="repeat" description="ANK" evidence="4">
    <location>
        <begin position="725"/>
        <end position="757"/>
    </location>
</feature>
<feature type="region of interest" description="Disordered" evidence="5">
    <location>
        <begin position="321"/>
        <end position="340"/>
    </location>
</feature>
<dbReference type="SMART" id="SM00248">
    <property type="entry name" value="ANK"/>
    <property type="match status" value="9"/>
</dbReference>
<feature type="region of interest" description="Disordered" evidence="5">
    <location>
        <begin position="585"/>
        <end position="615"/>
    </location>
</feature>
<feature type="repeat" description="ANK" evidence="4">
    <location>
        <begin position="460"/>
        <end position="492"/>
    </location>
</feature>
<keyword evidence="3 4" id="KW-0040">ANK repeat</keyword>
<gene>
    <name evidence="7" type="ORF">HETSPECPRED_002213</name>
</gene>
<keyword evidence="8" id="KW-1185">Reference proteome</keyword>
<dbReference type="PANTHER" id="PTHR24171:SF9">
    <property type="entry name" value="ANKYRIN REPEAT DOMAIN-CONTAINING PROTEIN 39"/>
    <property type="match status" value="1"/>
</dbReference>
<dbReference type="InterPro" id="IPR007751">
    <property type="entry name" value="DUF676_lipase-like"/>
</dbReference>
<evidence type="ECO:0000256" key="2">
    <source>
        <dbReference type="ARBA" id="ARBA00022737"/>
    </source>
</evidence>
<proteinExistence type="inferred from homology"/>
<evidence type="ECO:0000313" key="8">
    <source>
        <dbReference type="Proteomes" id="UP000664521"/>
    </source>
</evidence>
<dbReference type="PROSITE" id="PS50297">
    <property type="entry name" value="ANK_REP_REGION"/>
    <property type="match status" value="5"/>
</dbReference>
<protein>
    <recommendedName>
        <fullName evidence="6">DUF676 domain-containing protein</fullName>
    </recommendedName>
</protein>
<evidence type="ECO:0000256" key="5">
    <source>
        <dbReference type="SAM" id="MobiDB-lite"/>
    </source>
</evidence>
<evidence type="ECO:0000256" key="1">
    <source>
        <dbReference type="ARBA" id="ARBA00007920"/>
    </source>
</evidence>
<dbReference type="PROSITE" id="PS50088">
    <property type="entry name" value="ANK_REPEAT"/>
    <property type="match status" value="5"/>
</dbReference>
<dbReference type="GO" id="GO:0085020">
    <property type="term" value="P:protein K6-linked ubiquitination"/>
    <property type="evidence" value="ECO:0007669"/>
    <property type="project" value="TreeGrafter"/>
</dbReference>
<dbReference type="Gene3D" id="3.40.50.1820">
    <property type="entry name" value="alpha/beta hydrolase"/>
    <property type="match status" value="1"/>
</dbReference>
<dbReference type="EMBL" id="CAJPDS010000148">
    <property type="protein sequence ID" value="CAF9940236.1"/>
    <property type="molecule type" value="Genomic_DNA"/>
</dbReference>
<comment type="similarity">
    <text evidence="1">Belongs to the putative lipase ROG1 family.</text>
</comment>
<dbReference type="SUPFAM" id="SSF48403">
    <property type="entry name" value="Ankyrin repeat"/>
    <property type="match status" value="2"/>
</dbReference>
<sequence length="858" mass="92575">MGDYGMDILVPGEFPVTADIIFVHGLRGHRLNTWTKGPTVWPRDLLKTKVPNARIMTWGYDAQVANFFEKAGQCSIYDHAQQLLQDISMERMGPEEEARPIFFVAHSLGGVVVKDALSISHMASREDQIYNASTAGIKTATQGVVFLGTPHRGSNKAKWATIATNLMGMVLKDHNSKVVDALVRGSETLERIQTSFSKFLITLPVWTCYESLQYEKIGQIVDDDSATLGFPHEQKLWIPANHENMTKFSNESEIGYKRVSFAIFSVVKGGLEKSQAGRSQNRSKKNSKRYISTMSFSVQANYGTLKNSVEEAPEIDSALNDEFPDSWKRPPKTLSRSSTFRDSWKPDIKIDIPAMEAHETPQTQDTTASQMHSIPEHPSPAANEVTRFGSGTDLHEALLVAAEEGTPEAIVRIVKKGVDVNASGGQHGHALCTAAFNGRKEIVKALIEQGAMVNLPANHKDGYALHAAAGEGHVDVVKVLLSKGAGVQLQGGQFRFPLTAAAYSGSMRIIRLLLDHDAELNAKDTENETALHGAVFGGHIEVVQYLLEQGMDPNTKGTENLTPLDMARSTGQRSIEKLLLGEALTTEEEEPAPQPEAAPPTSTDLKLDTNTEAESDPISEELISQYLTIMLVISAADNNLEDVQTLLEANVSPNSSWDKHGTALYAACLNGHLEAVQLLLEAGGDINGPGGQIGSPFHAACFSGDLILVIFLLAWGANINNLHPETGYPLHVASAAGHVPIMNLLLGMGFPVNAWGGKYGTPLIAAATAGLEASQCLVSRGGNVHVRSPAGFGVVDTARACGHQDAKTFFKRCGAQSSGWTSRAGLLSRLSSLSLKMEKANLEAEGQQFVSQNFAAAA</sequence>
<dbReference type="InterPro" id="IPR036770">
    <property type="entry name" value="Ankyrin_rpt-contain_sf"/>
</dbReference>
<comment type="caution">
    <text evidence="7">The sequence shown here is derived from an EMBL/GenBank/DDBJ whole genome shotgun (WGS) entry which is preliminary data.</text>
</comment>
<dbReference type="PANTHER" id="PTHR24171">
    <property type="entry name" value="ANKYRIN REPEAT DOMAIN-CONTAINING PROTEIN 39-RELATED"/>
    <property type="match status" value="1"/>
</dbReference>
<name>A0A8H3J3T8_9LECA</name>
<dbReference type="Pfam" id="PF05057">
    <property type="entry name" value="DUF676"/>
    <property type="match status" value="1"/>
</dbReference>
<organism evidence="7 8">
    <name type="scientific">Heterodermia speciosa</name>
    <dbReference type="NCBI Taxonomy" id="116794"/>
    <lineage>
        <taxon>Eukaryota</taxon>
        <taxon>Fungi</taxon>
        <taxon>Dikarya</taxon>
        <taxon>Ascomycota</taxon>
        <taxon>Pezizomycotina</taxon>
        <taxon>Lecanoromycetes</taxon>
        <taxon>OSLEUM clade</taxon>
        <taxon>Lecanoromycetidae</taxon>
        <taxon>Caliciales</taxon>
        <taxon>Physciaceae</taxon>
        <taxon>Heterodermia</taxon>
    </lineage>
</organism>
<dbReference type="Gene3D" id="1.25.40.20">
    <property type="entry name" value="Ankyrin repeat-containing domain"/>
    <property type="match status" value="2"/>
</dbReference>
<feature type="region of interest" description="Disordered" evidence="5">
    <location>
        <begin position="357"/>
        <end position="381"/>
    </location>
</feature>
<evidence type="ECO:0000259" key="6">
    <source>
        <dbReference type="Pfam" id="PF05057"/>
    </source>
</evidence>
<dbReference type="OrthoDB" id="427518at2759"/>
<accession>A0A8H3J3T8</accession>
<dbReference type="Proteomes" id="UP000664521">
    <property type="component" value="Unassembled WGS sequence"/>
</dbReference>
<dbReference type="InterPro" id="IPR002110">
    <property type="entry name" value="Ankyrin_rpt"/>
</dbReference>
<dbReference type="Pfam" id="PF12796">
    <property type="entry name" value="Ank_2"/>
    <property type="match status" value="3"/>
</dbReference>
<dbReference type="SUPFAM" id="SSF53474">
    <property type="entry name" value="alpha/beta-Hydrolases"/>
    <property type="match status" value="1"/>
</dbReference>
<evidence type="ECO:0000313" key="7">
    <source>
        <dbReference type="EMBL" id="CAF9940236.1"/>
    </source>
</evidence>
<feature type="domain" description="DUF676" evidence="6">
    <location>
        <begin position="20"/>
        <end position="163"/>
    </location>
</feature>
<dbReference type="GO" id="GO:0004842">
    <property type="term" value="F:ubiquitin-protein transferase activity"/>
    <property type="evidence" value="ECO:0007669"/>
    <property type="project" value="TreeGrafter"/>
</dbReference>
<evidence type="ECO:0000256" key="4">
    <source>
        <dbReference type="PROSITE-ProRule" id="PRU00023"/>
    </source>
</evidence>
<keyword evidence="2" id="KW-0677">Repeat</keyword>
<feature type="compositionally biased region" description="Polar residues" evidence="5">
    <location>
        <begin position="360"/>
        <end position="372"/>
    </location>
</feature>
<feature type="repeat" description="ANK" evidence="4">
    <location>
        <begin position="526"/>
        <end position="558"/>
    </location>
</feature>
<feature type="repeat" description="ANK" evidence="4">
    <location>
        <begin position="659"/>
        <end position="691"/>
    </location>
</feature>
<dbReference type="AlphaFoldDB" id="A0A8H3J3T8"/>
<dbReference type="InterPro" id="IPR029058">
    <property type="entry name" value="AB_hydrolase_fold"/>
</dbReference>
<evidence type="ECO:0000256" key="3">
    <source>
        <dbReference type="ARBA" id="ARBA00023043"/>
    </source>
</evidence>
<reference evidence="7" key="1">
    <citation type="submission" date="2021-03" db="EMBL/GenBank/DDBJ databases">
        <authorList>
            <person name="Tagirdzhanova G."/>
        </authorList>
    </citation>
    <scope>NUCLEOTIDE SEQUENCE</scope>
</reference>